<proteinExistence type="predicted"/>
<evidence type="ECO:0000313" key="2">
    <source>
        <dbReference type="EMBL" id="MBD8077825.1"/>
    </source>
</evidence>
<dbReference type="EMBL" id="JACYHB010000001">
    <property type="protein sequence ID" value="MBD8077825.1"/>
    <property type="molecule type" value="Genomic_DNA"/>
</dbReference>
<name>A0A927G6X8_9MICO</name>
<protein>
    <recommendedName>
        <fullName evidence="4">DUF4829 domain-containing protein</fullName>
    </recommendedName>
</protein>
<feature type="chain" id="PRO_5038657094" description="DUF4829 domain-containing protein" evidence="1">
    <location>
        <begin position="22"/>
        <end position="155"/>
    </location>
</feature>
<dbReference type="Proteomes" id="UP000610846">
    <property type="component" value="Unassembled WGS sequence"/>
</dbReference>
<evidence type="ECO:0000256" key="1">
    <source>
        <dbReference type="SAM" id="SignalP"/>
    </source>
</evidence>
<keyword evidence="1" id="KW-0732">Signal</keyword>
<comment type="caution">
    <text evidence="2">The sequence shown here is derived from an EMBL/GenBank/DDBJ whole genome shotgun (WGS) entry which is preliminary data.</text>
</comment>
<reference evidence="2" key="1">
    <citation type="journal article" date="2018" name="Curr. Microbiol.">
        <title>Cellulosimicrobium arenosum sp. nov., Isolated from Marine Sediment Sand.</title>
        <authorList>
            <person name="Oh M."/>
            <person name="Kim J.H."/>
            <person name="Yoon J.H."/>
            <person name="Schumann P."/>
            <person name="Kim W."/>
        </authorList>
    </citation>
    <scope>NUCLEOTIDE SEQUENCE</scope>
    <source>
        <strain evidence="2">KCTC 49039</strain>
    </source>
</reference>
<evidence type="ECO:0000313" key="3">
    <source>
        <dbReference type="Proteomes" id="UP000610846"/>
    </source>
</evidence>
<feature type="signal peptide" evidence="1">
    <location>
        <begin position="1"/>
        <end position="21"/>
    </location>
</feature>
<sequence length="155" mass="16216">MPTARRTAVVTLVAAATLAAATTVVVVTAPPPVTPVAMPPDDAPPEQVVDAYTRALAGHDCATAGALRTPGDEPTWCADLAALTDVHVGEPTVEDPRYSGHSPDQEVTYVPVTFDLDTRPFHGDGSMPEGATTWGYLLVRDADGDPWRIVDEGVG</sequence>
<dbReference type="AlphaFoldDB" id="A0A927G6X8"/>
<reference evidence="2" key="2">
    <citation type="submission" date="2020-09" db="EMBL/GenBank/DDBJ databases">
        <authorList>
            <person name="Yu Y."/>
        </authorList>
    </citation>
    <scope>NUCLEOTIDE SEQUENCE</scope>
    <source>
        <strain evidence="2">KCTC 49039</strain>
    </source>
</reference>
<organism evidence="2 3">
    <name type="scientific">Cellulosimicrobium arenosum</name>
    <dbReference type="NCBI Taxonomy" id="2708133"/>
    <lineage>
        <taxon>Bacteria</taxon>
        <taxon>Bacillati</taxon>
        <taxon>Actinomycetota</taxon>
        <taxon>Actinomycetes</taxon>
        <taxon>Micrococcales</taxon>
        <taxon>Promicromonosporaceae</taxon>
        <taxon>Cellulosimicrobium</taxon>
    </lineage>
</organism>
<gene>
    <name evidence="2" type="ORF">IF651_01955</name>
</gene>
<keyword evidence="3" id="KW-1185">Reference proteome</keyword>
<dbReference type="RefSeq" id="WP_191827381.1">
    <property type="nucleotide sequence ID" value="NZ_JACYHB010000001.1"/>
</dbReference>
<accession>A0A927G6X8</accession>
<evidence type="ECO:0008006" key="4">
    <source>
        <dbReference type="Google" id="ProtNLM"/>
    </source>
</evidence>